<feature type="domain" description="Tryptophan synthase beta chain-like PALP" evidence="13">
    <location>
        <begin position="214"/>
        <end position="363"/>
    </location>
</feature>
<proteinExistence type="inferred from homology"/>
<sequence length="375" mass="41025">MRFHSSLELIGNTPLVELSRIKIPNNNRIFAKLESYNPAGGVKDRVALHILQGAKEAGKLHKDSVVIEATAGNTGLGIAFVCLHFNLKAILVVPDKFSIEKQILMRALGAEVINTPKELGIQGAIDKAKELLDSTPHSFSLHQFENPLNPQAHYLTTAKEIYAEMQGVRSLDMGSNVWNNTDSCQIKLQSLSENSYGDNYTKELQPLSQSKNTLDKHDAVNNAESYGINYAENMQQHKVKPILDYFVCGAGSGGSFSGVAQYLKEQDSRIKSVLCDPIGSVIGGGKEGCANIEGIGNNFIPKTMDTRFIDMVQKISDEEAYDGLRILAKEEGLLVGISSGACLQACLKLAETIEDKLIVTLFADDLSRYFSKNLI</sequence>
<dbReference type="CDD" id="cd01561">
    <property type="entry name" value="CBS_like"/>
    <property type="match status" value="1"/>
</dbReference>
<evidence type="ECO:0000256" key="9">
    <source>
        <dbReference type="ARBA" id="ARBA00023192"/>
    </source>
</evidence>
<dbReference type="OrthoDB" id="9805733at2"/>
<dbReference type="InterPro" id="IPR001926">
    <property type="entry name" value="TrpB-like_PALP"/>
</dbReference>
<keyword evidence="8" id="KW-0663">Pyridoxal phosphate</keyword>
<dbReference type="Pfam" id="PF00291">
    <property type="entry name" value="PALP"/>
    <property type="match status" value="2"/>
</dbReference>
<dbReference type="Proteomes" id="UP000029878">
    <property type="component" value="Unassembled WGS sequence"/>
</dbReference>
<reference evidence="14 15" key="1">
    <citation type="journal article" date="2014" name="Genome Announc.">
        <title>Draft genome sequences of eight enterohepatic helicobacter species isolated from both laboratory and wild rodents.</title>
        <authorList>
            <person name="Sheh A."/>
            <person name="Shen Z."/>
            <person name="Fox J.G."/>
        </authorList>
    </citation>
    <scope>NUCLEOTIDE SEQUENCE [LARGE SCALE GENOMIC DNA]</scope>
    <source>
        <strain evidence="14 15">ATCC 700114</strain>
    </source>
</reference>
<evidence type="ECO:0000256" key="4">
    <source>
        <dbReference type="ARBA" id="ARBA00012681"/>
    </source>
</evidence>
<organism evidence="14 15">
    <name type="scientific">Helicobacter trogontum</name>
    <dbReference type="NCBI Taxonomy" id="50960"/>
    <lineage>
        <taxon>Bacteria</taxon>
        <taxon>Pseudomonadati</taxon>
        <taxon>Campylobacterota</taxon>
        <taxon>Epsilonproteobacteria</taxon>
        <taxon>Campylobacterales</taxon>
        <taxon>Helicobacteraceae</taxon>
        <taxon>Helicobacter</taxon>
    </lineage>
</organism>
<dbReference type="Gene3D" id="3.40.50.1100">
    <property type="match status" value="2"/>
</dbReference>
<keyword evidence="7" id="KW-0808">Transferase</keyword>
<dbReference type="EC" id="2.5.1.47" evidence="4"/>
<feature type="domain" description="Tryptophan synthase beta chain-like PALP" evidence="13">
    <location>
        <begin position="9"/>
        <end position="167"/>
    </location>
</feature>
<evidence type="ECO:0000259" key="13">
    <source>
        <dbReference type="Pfam" id="PF00291"/>
    </source>
</evidence>
<dbReference type="EMBL" id="JRPL02000005">
    <property type="protein sequence ID" value="TLD83774.1"/>
    <property type="molecule type" value="Genomic_DNA"/>
</dbReference>
<evidence type="ECO:0000256" key="2">
    <source>
        <dbReference type="ARBA" id="ARBA00004962"/>
    </source>
</evidence>
<evidence type="ECO:0000256" key="5">
    <source>
        <dbReference type="ARBA" id="ARBA00019371"/>
    </source>
</evidence>
<accession>A0A4U8SCF7</accession>
<keyword evidence="9" id="KW-0198">Cysteine biosynthesis</keyword>
<comment type="pathway">
    <text evidence="2">Amino-acid biosynthesis; L-cysteine biosynthesis; L-cysteine from L-serine: step 2/2.</text>
</comment>
<dbReference type="AlphaFoldDB" id="A0A4U8SCF7"/>
<dbReference type="RefSeq" id="WP_034345226.1">
    <property type="nucleotide sequence ID" value="NZ_FZNG01000016.1"/>
</dbReference>
<evidence type="ECO:0000256" key="11">
    <source>
        <dbReference type="ARBA" id="ARBA00033075"/>
    </source>
</evidence>
<evidence type="ECO:0000256" key="6">
    <source>
        <dbReference type="ARBA" id="ARBA00022605"/>
    </source>
</evidence>
<keyword evidence="6" id="KW-0028">Amino-acid biosynthesis</keyword>
<comment type="cofactor">
    <cofactor evidence="1">
        <name>pyridoxal 5'-phosphate</name>
        <dbReference type="ChEBI" id="CHEBI:597326"/>
    </cofactor>
</comment>
<comment type="caution">
    <text evidence="14">The sequence shown here is derived from an EMBL/GenBank/DDBJ whole genome shotgun (WGS) entry which is preliminary data.</text>
</comment>
<dbReference type="FunFam" id="3.40.50.1100:FF:000016">
    <property type="entry name" value="Cysteine synthase A"/>
    <property type="match status" value="1"/>
</dbReference>
<protein>
    <recommendedName>
        <fullName evidence="5">Cysteine synthase</fullName>
        <ecNumber evidence="4">2.5.1.47</ecNumber>
    </recommendedName>
    <alternativeName>
        <fullName evidence="10">O-acetylserine (thiol)-lyase</fullName>
    </alternativeName>
    <alternativeName>
        <fullName evidence="11">O-acetylserine sulfhydrylase</fullName>
    </alternativeName>
</protein>
<dbReference type="PANTHER" id="PTHR10314">
    <property type="entry name" value="CYSTATHIONINE BETA-SYNTHASE"/>
    <property type="match status" value="1"/>
</dbReference>
<comment type="similarity">
    <text evidence="3">Belongs to the cysteine synthase/cystathionine beta-synthase family.</text>
</comment>
<evidence type="ECO:0000256" key="12">
    <source>
        <dbReference type="ARBA" id="ARBA00047931"/>
    </source>
</evidence>
<dbReference type="InterPro" id="IPR050214">
    <property type="entry name" value="Cys_Synth/Cystath_Beta-Synth"/>
</dbReference>
<name>A0A4U8SCF7_9HELI</name>
<dbReference type="GO" id="GO:0004124">
    <property type="term" value="F:cysteine synthase activity"/>
    <property type="evidence" value="ECO:0007669"/>
    <property type="project" value="UniProtKB-EC"/>
</dbReference>
<evidence type="ECO:0000256" key="3">
    <source>
        <dbReference type="ARBA" id="ARBA00007103"/>
    </source>
</evidence>
<comment type="catalytic activity">
    <reaction evidence="12">
        <text>O-acetyl-L-serine + hydrogen sulfide = L-cysteine + acetate</text>
        <dbReference type="Rhea" id="RHEA:14829"/>
        <dbReference type="ChEBI" id="CHEBI:29919"/>
        <dbReference type="ChEBI" id="CHEBI:30089"/>
        <dbReference type="ChEBI" id="CHEBI:35235"/>
        <dbReference type="ChEBI" id="CHEBI:58340"/>
        <dbReference type="EC" id="2.5.1.47"/>
    </reaction>
</comment>
<evidence type="ECO:0000256" key="10">
    <source>
        <dbReference type="ARBA" id="ARBA00030296"/>
    </source>
</evidence>
<evidence type="ECO:0000256" key="8">
    <source>
        <dbReference type="ARBA" id="ARBA00022898"/>
    </source>
</evidence>
<dbReference type="SUPFAM" id="SSF53686">
    <property type="entry name" value="Tryptophan synthase beta subunit-like PLP-dependent enzymes"/>
    <property type="match status" value="1"/>
</dbReference>
<evidence type="ECO:0000313" key="15">
    <source>
        <dbReference type="Proteomes" id="UP000029878"/>
    </source>
</evidence>
<evidence type="ECO:0000256" key="1">
    <source>
        <dbReference type="ARBA" id="ARBA00001933"/>
    </source>
</evidence>
<evidence type="ECO:0000256" key="7">
    <source>
        <dbReference type="ARBA" id="ARBA00022679"/>
    </source>
</evidence>
<evidence type="ECO:0000313" key="14">
    <source>
        <dbReference type="EMBL" id="TLD83774.1"/>
    </source>
</evidence>
<dbReference type="InterPro" id="IPR036052">
    <property type="entry name" value="TrpB-like_PALP_sf"/>
</dbReference>
<gene>
    <name evidence="14" type="ORF">LS81_003260</name>
</gene>